<reference evidence="1 2" key="1">
    <citation type="submission" date="2019-02" db="EMBL/GenBank/DDBJ databases">
        <title>Genome sequencing of the rare red list fungi Dentipellis fragilis.</title>
        <authorList>
            <person name="Buettner E."/>
            <person name="Kellner H."/>
        </authorList>
    </citation>
    <scope>NUCLEOTIDE SEQUENCE [LARGE SCALE GENOMIC DNA]</scope>
    <source>
        <strain evidence="1 2">DSM 105465</strain>
    </source>
</reference>
<dbReference type="STRING" id="205917.A0A4Y9XKP4"/>
<gene>
    <name evidence="1" type="ORF">EVG20_g11460</name>
</gene>
<protein>
    <recommendedName>
        <fullName evidence="3">TPR-like protein</fullName>
    </recommendedName>
</protein>
<organism evidence="1 2">
    <name type="scientific">Dentipellis fragilis</name>
    <dbReference type="NCBI Taxonomy" id="205917"/>
    <lineage>
        <taxon>Eukaryota</taxon>
        <taxon>Fungi</taxon>
        <taxon>Dikarya</taxon>
        <taxon>Basidiomycota</taxon>
        <taxon>Agaricomycotina</taxon>
        <taxon>Agaricomycetes</taxon>
        <taxon>Russulales</taxon>
        <taxon>Hericiaceae</taxon>
        <taxon>Dentipellis</taxon>
    </lineage>
</organism>
<dbReference type="AlphaFoldDB" id="A0A4Y9XKP4"/>
<dbReference type="InterPro" id="IPR011990">
    <property type="entry name" value="TPR-like_helical_dom_sf"/>
</dbReference>
<proteinExistence type="predicted"/>
<accession>A0A4Y9XKP4</accession>
<dbReference type="SUPFAM" id="SSF48452">
    <property type="entry name" value="TPR-like"/>
    <property type="match status" value="1"/>
</dbReference>
<dbReference type="InterPro" id="IPR019734">
    <property type="entry name" value="TPR_rpt"/>
</dbReference>
<keyword evidence="2" id="KW-1185">Reference proteome</keyword>
<evidence type="ECO:0000313" key="2">
    <source>
        <dbReference type="Proteomes" id="UP000298327"/>
    </source>
</evidence>
<dbReference type="Pfam" id="PF13181">
    <property type="entry name" value="TPR_8"/>
    <property type="match status" value="1"/>
</dbReference>
<dbReference type="OrthoDB" id="9991317at2759"/>
<evidence type="ECO:0008006" key="3">
    <source>
        <dbReference type="Google" id="ProtNLM"/>
    </source>
</evidence>
<evidence type="ECO:0000313" key="1">
    <source>
        <dbReference type="EMBL" id="TFY50540.1"/>
    </source>
</evidence>
<dbReference type="EMBL" id="SEOQ01001790">
    <property type="protein sequence ID" value="TFY50540.1"/>
    <property type="molecule type" value="Genomic_DNA"/>
</dbReference>
<dbReference type="Proteomes" id="UP000298327">
    <property type="component" value="Unassembled WGS sequence"/>
</dbReference>
<sequence>MQCFNLPGGAGTSHLDQAISVFEHAIQLTPEIDPQKNDLLLSLAKAFIARFENVQRKQCFDLLRDISNLDRAISILDNGVQLMPNTNPKKHNFLFSLGQACLTRFENLQQTVDLDKAIDSYVDHLISVLELAVMTVPGGSSQKLWLLCRLVSELSWHIDEFKQLADVDKIISAQAEVVELSADTDPDHIPLYFLANSQTRRSSLLKGDDIAQALALLMWGETLYLSFLRDGKTIDIDAVVTSLQDALGLVAADDPDRHRYLHSLMGMYAERFDQLHSVSDVDNAIVLCHEALSQTPSEHPDKLSLLTNQGICHNDRFRLLREQHDIDAAILLHREAVKLASKPEKATYLHNLGTALCIRFHDFTDMSDLDAGLRAYSDALEVTPKNHLEKKADIDKSIEYICRAIELRPENDPKRSFCSSTFGWALGERYEQFHSPADLSEALASLQQAAMSPAGLPRTHLDASILWTIYGRQDPQDPKKQLLDVYEVMVDLIPRLVWLGSTIQECHKTLPSISEHIREAVMGAHKDGQPDRAVEWLEQGRSIVWSQHLNLHTPVDDLKAANPTLAARLVEIG</sequence>
<dbReference type="Gene3D" id="1.25.40.10">
    <property type="entry name" value="Tetratricopeptide repeat domain"/>
    <property type="match status" value="1"/>
</dbReference>
<name>A0A4Y9XKP4_9AGAM</name>
<comment type="caution">
    <text evidence="1">The sequence shown here is derived from an EMBL/GenBank/DDBJ whole genome shotgun (WGS) entry which is preliminary data.</text>
</comment>